<evidence type="ECO:0000313" key="3">
    <source>
        <dbReference type="Proteomes" id="UP000744980"/>
    </source>
</evidence>
<sequence length="132" mass="14410">MQLMKLAIEEMENFAKEKVNEIQSGSSSQSLAGMLNTEIATLLRGGGDIGPREPEELQWRAGFYVFGARYSGGRAEFRGDWQPSEEEARAQVTPGGTEKTTDCTDCARASRAIRDLFLAIIRFDAACAAVSV</sequence>
<feature type="region of interest" description="Disordered" evidence="1">
    <location>
        <begin position="77"/>
        <end position="102"/>
    </location>
</feature>
<evidence type="ECO:0000256" key="1">
    <source>
        <dbReference type="SAM" id="MobiDB-lite"/>
    </source>
</evidence>
<accession>A0AAW4FWK2</accession>
<protein>
    <submittedName>
        <fullName evidence="2">Uncharacterized protein</fullName>
    </submittedName>
</protein>
<proteinExistence type="predicted"/>
<comment type="caution">
    <text evidence="2">The sequence shown here is derived from an EMBL/GenBank/DDBJ whole genome shotgun (WGS) entry which is preliminary data.</text>
</comment>
<dbReference type="RefSeq" id="WP_203529894.1">
    <property type="nucleotide sequence ID" value="NZ_CP083373.1"/>
</dbReference>
<gene>
    <name evidence="2" type="ORF">GFB56_33695</name>
</gene>
<name>A0AAW4FWK2_9HYPH</name>
<keyword evidence="3" id="KW-1185">Reference proteome</keyword>
<dbReference type="EMBL" id="WXFA01000052">
    <property type="protein sequence ID" value="MBM3095673.1"/>
    <property type="molecule type" value="Genomic_DNA"/>
</dbReference>
<evidence type="ECO:0000313" key="2">
    <source>
        <dbReference type="EMBL" id="MBM3095673.1"/>
    </source>
</evidence>
<dbReference type="AlphaFoldDB" id="A0AAW4FWK2"/>
<dbReference type="Proteomes" id="UP000744980">
    <property type="component" value="Unassembled WGS sequence"/>
</dbReference>
<organism evidence="2 3">
    <name type="scientific">Ensifer canadensis</name>
    <dbReference type="NCBI Taxonomy" id="555315"/>
    <lineage>
        <taxon>Bacteria</taxon>
        <taxon>Pseudomonadati</taxon>
        <taxon>Pseudomonadota</taxon>
        <taxon>Alphaproteobacteria</taxon>
        <taxon>Hyphomicrobiales</taxon>
        <taxon>Rhizobiaceae</taxon>
        <taxon>Sinorhizobium/Ensifer group</taxon>
        <taxon>Ensifer</taxon>
    </lineage>
</organism>
<reference evidence="2 3" key="1">
    <citation type="submission" date="2020-01" db="EMBL/GenBank/DDBJ databases">
        <title>Draft genome assembly of Ensifer adhaerens T173.</title>
        <authorList>
            <person name="Craig J.E."/>
            <person name="Stinchcombe J.R."/>
        </authorList>
    </citation>
    <scope>NUCLEOTIDE SEQUENCE [LARGE SCALE GENOMIC DNA]</scope>
    <source>
        <strain evidence="2 3">T173</strain>
    </source>
</reference>